<gene>
    <name evidence="4" type="ORF">ELLFYP34_01597</name>
</gene>
<keyword evidence="3" id="KW-1133">Transmembrane helix</keyword>
<keyword evidence="1" id="KW-0378">Hydrolase</keyword>
<feature type="transmembrane region" description="Helical" evidence="3">
    <location>
        <begin position="12"/>
        <end position="32"/>
    </location>
</feature>
<dbReference type="InterPro" id="IPR005754">
    <property type="entry name" value="Sortase"/>
</dbReference>
<keyword evidence="3" id="KW-0812">Transmembrane</keyword>
<name>A0A6N2YI76_EUBLI</name>
<dbReference type="GO" id="GO:0016787">
    <property type="term" value="F:hydrolase activity"/>
    <property type="evidence" value="ECO:0007669"/>
    <property type="project" value="UniProtKB-KW"/>
</dbReference>
<protein>
    <submittedName>
        <fullName evidence="4">Sortase family protein</fullName>
    </submittedName>
</protein>
<proteinExistence type="predicted"/>
<evidence type="ECO:0000256" key="2">
    <source>
        <dbReference type="PIRSR" id="PIRSR605754-1"/>
    </source>
</evidence>
<dbReference type="EMBL" id="CACRTR010000003">
    <property type="protein sequence ID" value="VYT65548.1"/>
    <property type="molecule type" value="Genomic_DNA"/>
</dbReference>
<dbReference type="AlphaFoldDB" id="A0A6N2YI76"/>
<reference evidence="4" key="1">
    <citation type="submission" date="2019-11" db="EMBL/GenBank/DDBJ databases">
        <authorList>
            <person name="Feng L."/>
        </authorList>
    </citation>
    <scope>NUCLEOTIDE SEQUENCE</scope>
    <source>
        <strain evidence="4">ElimosumLFYP34</strain>
    </source>
</reference>
<dbReference type="CDD" id="cd05827">
    <property type="entry name" value="Sortase_C"/>
    <property type="match status" value="1"/>
</dbReference>
<dbReference type="NCBIfam" id="NF033745">
    <property type="entry name" value="class_C_sortase"/>
    <property type="match status" value="1"/>
</dbReference>
<dbReference type="NCBIfam" id="TIGR01076">
    <property type="entry name" value="sortase_fam"/>
    <property type="match status" value="1"/>
</dbReference>
<evidence type="ECO:0000313" key="4">
    <source>
        <dbReference type="EMBL" id="VYT65548.1"/>
    </source>
</evidence>
<keyword evidence="3" id="KW-0472">Membrane</keyword>
<dbReference type="InterPro" id="IPR023365">
    <property type="entry name" value="Sortase_dom-sf"/>
</dbReference>
<feature type="transmembrane region" description="Helical" evidence="3">
    <location>
        <begin position="249"/>
        <end position="270"/>
    </location>
</feature>
<feature type="active site" description="Proton donor/acceptor" evidence="2">
    <location>
        <position position="152"/>
    </location>
</feature>
<dbReference type="Pfam" id="PF04203">
    <property type="entry name" value="Sortase"/>
    <property type="match status" value="1"/>
</dbReference>
<dbReference type="InterPro" id="IPR042002">
    <property type="entry name" value="Sortase_C"/>
</dbReference>
<dbReference type="Gene3D" id="2.40.260.10">
    <property type="entry name" value="Sortase"/>
    <property type="match status" value="1"/>
</dbReference>
<feature type="active site" description="Acyl-thioester intermediate" evidence="2">
    <location>
        <position position="215"/>
    </location>
</feature>
<organism evidence="4">
    <name type="scientific">Eubacterium limosum</name>
    <dbReference type="NCBI Taxonomy" id="1736"/>
    <lineage>
        <taxon>Bacteria</taxon>
        <taxon>Bacillati</taxon>
        <taxon>Bacillota</taxon>
        <taxon>Clostridia</taxon>
        <taxon>Eubacteriales</taxon>
        <taxon>Eubacteriaceae</taxon>
        <taxon>Eubacterium</taxon>
    </lineage>
</organism>
<sequence length="278" mass="31126">MRRRYSIKRWIIPIVAVFMMVGGLAVFLYPALSNFLFEYEQRSAIASYKKQVAETDSNKLSEMASKAQEYNNALLALPSPLVSAQRDLTEDDDILDLGASGIIGYIDIEKLGLHLPIRHGTDEKNLQTAVGHLKGSSFPIGGQGTHSVLVAHNGLPSAKLFTDIDQLKKDDVFRVTVLAQVYDYRIDQILIVLPEEVEKELAILPGEDKITLMTCTPYGVNTHRLLVRGTRYLPETNEKMSGKVHSDSFWRGIIGMVLLSVTSAGVIFWFQKHKKEIH</sequence>
<accession>A0A6N2YI76</accession>
<evidence type="ECO:0000256" key="1">
    <source>
        <dbReference type="ARBA" id="ARBA00022801"/>
    </source>
</evidence>
<dbReference type="SUPFAM" id="SSF63817">
    <property type="entry name" value="Sortase"/>
    <property type="match status" value="1"/>
</dbReference>
<evidence type="ECO:0000256" key="3">
    <source>
        <dbReference type="SAM" id="Phobius"/>
    </source>
</evidence>